<organism evidence="8 9">
    <name type="scientific">Priapulus caudatus</name>
    <name type="common">Priapulid worm</name>
    <dbReference type="NCBI Taxonomy" id="37621"/>
    <lineage>
        <taxon>Eukaryota</taxon>
        <taxon>Metazoa</taxon>
        <taxon>Ecdysozoa</taxon>
        <taxon>Scalidophora</taxon>
        <taxon>Priapulida</taxon>
        <taxon>Priapulimorpha</taxon>
        <taxon>Priapulimorphida</taxon>
        <taxon>Priapulidae</taxon>
        <taxon>Priapulus</taxon>
    </lineage>
</organism>
<protein>
    <submittedName>
        <fullName evidence="9">Sodium- and chloride-dependent GABA transporter 2-like</fullName>
    </submittedName>
</protein>
<keyword evidence="5 7" id="KW-1133">Transmembrane helix</keyword>
<dbReference type="SUPFAM" id="SSF161070">
    <property type="entry name" value="SNF-like"/>
    <property type="match status" value="1"/>
</dbReference>
<evidence type="ECO:0000313" key="8">
    <source>
        <dbReference type="Proteomes" id="UP000695022"/>
    </source>
</evidence>
<feature type="transmembrane region" description="Helical" evidence="7">
    <location>
        <begin position="6"/>
        <end position="24"/>
    </location>
</feature>
<dbReference type="InterPro" id="IPR000175">
    <property type="entry name" value="Na/ntran_symport"/>
</dbReference>
<evidence type="ECO:0000313" key="9">
    <source>
        <dbReference type="RefSeq" id="XP_014679889.1"/>
    </source>
</evidence>
<dbReference type="GeneID" id="106819821"/>
<keyword evidence="3 7" id="KW-0812">Transmembrane</keyword>
<reference evidence="9" key="1">
    <citation type="submission" date="2025-08" db="UniProtKB">
        <authorList>
            <consortium name="RefSeq"/>
        </authorList>
    </citation>
    <scope>IDENTIFICATION</scope>
</reference>
<sequence>AFLVPYLLFMFFCGIPLFFMETSVGQNTRNAGVTVWRIVPIAKGIGFASIVLCSLMNIYVNVIVSWAIFYFIAIFQSVLPWSTCGNEWNTDDCVTTDMNISDRTNDSVASVEEYWENRVLKISTGIGDVNEFRWELFFTMAIAWLMVYGMLWRGLHNSGKLIWITALFPYVVMTILLIKAVTLPGAGTGIMYYLVPEWER</sequence>
<keyword evidence="2" id="KW-0813">Transport</keyword>
<dbReference type="PROSITE" id="PS50267">
    <property type="entry name" value="NA_NEUROTRAN_SYMP_3"/>
    <property type="match status" value="1"/>
</dbReference>
<dbReference type="InterPro" id="IPR037272">
    <property type="entry name" value="SNS_sf"/>
</dbReference>
<evidence type="ECO:0000256" key="2">
    <source>
        <dbReference type="ARBA" id="ARBA00022448"/>
    </source>
</evidence>
<evidence type="ECO:0000256" key="6">
    <source>
        <dbReference type="ARBA" id="ARBA00023136"/>
    </source>
</evidence>
<feature type="transmembrane region" description="Helical" evidence="7">
    <location>
        <begin position="136"/>
        <end position="155"/>
    </location>
</feature>
<proteinExistence type="predicted"/>
<dbReference type="Pfam" id="PF00209">
    <property type="entry name" value="SNF"/>
    <property type="match status" value="1"/>
</dbReference>
<dbReference type="PANTHER" id="PTHR11616">
    <property type="entry name" value="SODIUM/CHLORIDE DEPENDENT TRANSPORTER"/>
    <property type="match status" value="1"/>
</dbReference>
<keyword evidence="6 7" id="KW-0472">Membrane</keyword>
<evidence type="ECO:0000256" key="3">
    <source>
        <dbReference type="ARBA" id="ARBA00022692"/>
    </source>
</evidence>
<evidence type="ECO:0000256" key="4">
    <source>
        <dbReference type="ARBA" id="ARBA00022847"/>
    </source>
</evidence>
<evidence type="ECO:0000256" key="7">
    <source>
        <dbReference type="SAM" id="Phobius"/>
    </source>
</evidence>
<accession>A0ABM1F618</accession>
<dbReference type="RefSeq" id="XP_014679889.1">
    <property type="nucleotide sequence ID" value="XM_014824403.1"/>
</dbReference>
<dbReference type="Proteomes" id="UP000695022">
    <property type="component" value="Unplaced"/>
</dbReference>
<name>A0ABM1F618_PRICU</name>
<feature type="transmembrane region" description="Helical" evidence="7">
    <location>
        <begin position="45"/>
        <end position="72"/>
    </location>
</feature>
<keyword evidence="4" id="KW-0769">Symport</keyword>
<dbReference type="PRINTS" id="PR00176">
    <property type="entry name" value="NANEUSMPORT"/>
</dbReference>
<gene>
    <name evidence="9" type="primary">LOC106819821</name>
</gene>
<feature type="transmembrane region" description="Helical" evidence="7">
    <location>
        <begin position="167"/>
        <end position="195"/>
    </location>
</feature>
<evidence type="ECO:0000256" key="1">
    <source>
        <dbReference type="ARBA" id="ARBA00004141"/>
    </source>
</evidence>
<feature type="non-terminal residue" evidence="9">
    <location>
        <position position="200"/>
    </location>
</feature>
<keyword evidence="8" id="KW-1185">Reference proteome</keyword>
<comment type="subcellular location">
    <subcellularLocation>
        <location evidence="1">Membrane</location>
        <topology evidence="1">Multi-pass membrane protein</topology>
    </subcellularLocation>
</comment>
<dbReference type="PANTHER" id="PTHR11616:SF254">
    <property type="entry name" value="TRANSPORTER"/>
    <property type="match status" value="1"/>
</dbReference>
<feature type="non-terminal residue" evidence="9">
    <location>
        <position position="1"/>
    </location>
</feature>
<evidence type="ECO:0000256" key="5">
    <source>
        <dbReference type="ARBA" id="ARBA00022989"/>
    </source>
</evidence>